<proteinExistence type="predicted"/>
<feature type="domain" description="SMP-LTD" evidence="10">
    <location>
        <begin position="145"/>
        <end position="379"/>
    </location>
</feature>
<evidence type="ECO:0000256" key="6">
    <source>
        <dbReference type="SAM" id="Coils"/>
    </source>
</evidence>
<name>A0A5B8MS45_9CHLO</name>
<dbReference type="InterPro" id="IPR000008">
    <property type="entry name" value="C2_dom"/>
</dbReference>
<dbReference type="GO" id="GO:0008289">
    <property type="term" value="F:lipid binding"/>
    <property type="evidence" value="ECO:0007669"/>
    <property type="project" value="UniProtKB-KW"/>
</dbReference>
<evidence type="ECO:0000256" key="8">
    <source>
        <dbReference type="SAM" id="Phobius"/>
    </source>
</evidence>
<keyword evidence="5 8" id="KW-0472">Membrane</keyword>
<dbReference type="InterPro" id="IPR031468">
    <property type="entry name" value="SMP_LBD"/>
</dbReference>
<evidence type="ECO:0000313" key="11">
    <source>
        <dbReference type="EMBL" id="QDZ23241.1"/>
    </source>
</evidence>
<evidence type="ECO:0008006" key="13">
    <source>
        <dbReference type="Google" id="ProtNLM"/>
    </source>
</evidence>
<evidence type="ECO:0000256" key="3">
    <source>
        <dbReference type="ARBA" id="ARBA00023055"/>
    </source>
</evidence>
<keyword evidence="4" id="KW-0446">Lipid-binding</keyword>
<reference evidence="11 12" key="1">
    <citation type="submission" date="2018-07" db="EMBL/GenBank/DDBJ databases">
        <title>The complete nuclear genome of the prasinophyte Chloropicon primus (CCMP1205).</title>
        <authorList>
            <person name="Pombert J.-F."/>
            <person name="Otis C."/>
            <person name="Turmel M."/>
            <person name="Lemieux C."/>
        </authorList>
    </citation>
    <scope>NUCLEOTIDE SEQUENCE [LARGE SCALE GENOMIC DNA]</scope>
    <source>
        <strain evidence="11 12">CCMP1205</strain>
    </source>
</reference>
<protein>
    <recommendedName>
        <fullName evidence="13">C2 domain-containing protein</fullName>
    </recommendedName>
</protein>
<dbReference type="SMART" id="SM00239">
    <property type="entry name" value="C2"/>
    <property type="match status" value="1"/>
</dbReference>
<dbReference type="InterPro" id="IPR045050">
    <property type="entry name" value="Synaptotagmin_plant"/>
</dbReference>
<evidence type="ECO:0000256" key="7">
    <source>
        <dbReference type="SAM" id="MobiDB-lite"/>
    </source>
</evidence>
<feature type="coiled-coil region" evidence="6">
    <location>
        <begin position="4"/>
        <end position="31"/>
    </location>
</feature>
<dbReference type="Proteomes" id="UP000316726">
    <property type="component" value="Chromosome 10"/>
</dbReference>
<keyword evidence="8" id="KW-0812">Transmembrane</keyword>
<feature type="domain" description="C2" evidence="9">
    <location>
        <begin position="398"/>
        <end position="519"/>
    </location>
</feature>
<dbReference type="PANTHER" id="PTHR10774">
    <property type="entry name" value="EXTENDED SYNAPTOTAGMIN-RELATED"/>
    <property type="match status" value="1"/>
</dbReference>
<accession>A0A5B8MS45</accession>
<feature type="region of interest" description="Disordered" evidence="7">
    <location>
        <begin position="31"/>
        <end position="57"/>
    </location>
</feature>
<keyword evidence="3" id="KW-0445">Lipid transport</keyword>
<evidence type="ECO:0000256" key="2">
    <source>
        <dbReference type="ARBA" id="ARBA00022448"/>
    </source>
</evidence>
<dbReference type="PROSITE" id="PS51847">
    <property type="entry name" value="SMP"/>
    <property type="match status" value="1"/>
</dbReference>
<feature type="compositionally biased region" description="Polar residues" evidence="7">
    <location>
        <begin position="647"/>
        <end position="666"/>
    </location>
</feature>
<dbReference type="GO" id="GO:0006869">
    <property type="term" value="P:lipid transport"/>
    <property type="evidence" value="ECO:0007669"/>
    <property type="project" value="UniProtKB-KW"/>
</dbReference>
<dbReference type="STRING" id="1764295.A0A5B8MS45"/>
<comment type="subcellular location">
    <subcellularLocation>
        <location evidence="1">Membrane</location>
    </subcellularLocation>
</comment>
<evidence type="ECO:0000256" key="4">
    <source>
        <dbReference type="ARBA" id="ARBA00023121"/>
    </source>
</evidence>
<evidence type="ECO:0000256" key="5">
    <source>
        <dbReference type="ARBA" id="ARBA00023136"/>
    </source>
</evidence>
<dbReference type="Pfam" id="PF00168">
    <property type="entry name" value="C2"/>
    <property type="match status" value="1"/>
</dbReference>
<keyword evidence="12" id="KW-1185">Reference proteome</keyword>
<feature type="region of interest" description="Disordered" evidence="7">
    <location>
        <begin position="550"/>
        <end position="669"/>
    </location>
</feature>
<dbReference type="OrthoDB" id="73919at2759"/>
<keyword evidence="8" id="KW-1133">Transmembrane helix</keyword>
<dbReference type="PANTHER" id="PTHR10774:SF190">
    <property type="entry name" value="C2 CALCIUM_LIPID-BINDING ENDONUCLEASE_EXONUCLEASE_PHOSPHATASE-RELATED"/>
    <property type="match status" value="1"/>
</dbReference>
<evidence type="ECO:0000259" key="9">
    <source>
        <dbReference type="PROSITE" id="PS50004"/>
    </source>
</evidence>
<evidence type="ECO:0000259" key="10">
    <source>
        <dbReference type="PROSITE" id="PS51847"/>
    </source>
</evidence>
<dbReference type="GO" id="GO:0016020">
    <property type="term" value="C:membrane"/>
    <property type="evidence" value="ECO:0007669"/>
    <property type="project" value="UniProtKB-SubCell"/>
</dbReference>
<keyword evidence="2" id="KW-0813">Transport</keyword>
<sequence length="757" mass="84163">MNTYEEAKRILSELSLENIALRRQIDRLTGKRTNTSSRRSPAGARGHKGGDDLGTGSEGESLEVKARQFAALVLSNSPSLVHFFCIVVTCYLWGRWGFPFWLVLVVAVPWLEIIKSTDSERLANKLIIERYLRRLLIVDDDQYTIGDTAAWLNRAMVRLWPNAIEPMVSEIVLENVQFIFDEFLKTQSVIKRLKVESVSLGEIPLRILRIRTSLPEEHVAVTKKKAGKASSKKYSDFSEDVYSEKQHMAFDHLLEAFQKGSKESRVDIDLDIQFIPSENMRFEISAGLLEKLPFFLHISKLSLEGTVRIRLSNLTGAPPYVGMLGITLPTLPDLDFQIRPVSKLFGDITQMPLINQIGDLVKGALTVLALPNVLEVPLAEMSAEEPDEKAAAVKIINVDTGKEMGVEDAAALGEPKVKLDIEILRAYNLAAADRNLIGKNTSDPFVVINVGHKRAKTKVKRMTCNPKWNEQFTFLLQNLDKPVKLSVFDHDIVGKNTLLGSAVVDLEALFDGTAHMLELDLSSVEYGQRGTLNISLEMFNLGLLEDDEEFEEAMEQERSDGVEEDEEQAGPGGNRTAEPQGGSDGSERDSSDDAAPGDATTRESKKSFEVQDVKAALNEEGDELLPRTVSRKNLSSPPASPAPPLQKTKTLSRQNTISSGTYTGPLTTRGGYFKNQIKERYCVLANEQLVIYKDLTCSREFMSIRITPGMEIIGLGSSANGFPVQIQDANKIMIEMWLKDDAERQKLTKALESCTKV</sequence>
<dbReference type="InterPro" id="IPR035892">
    <property type="entry name" value="C2_domain_sf"/>
</dbReference>
<dbReference type="PROSITE" id="PS50004">
    <property type="entry name" value="C2"/>
    <property type="match status" value="1"/>
</dbReference>
<dbReference type="Gene3D" id="2.60.40.150">
    <property type="entry name" value="C2 domain"/>
    <property type="match status" value="1"/>
</dbReference>
<feature type="compositionally biased region" description="Basic and acidic residues" evidence="7">
    <location>
        <begin position="600"/>
        <end position="612"/>
    </location>
</feature>
<organism evidence="11 12">
    <name type="scientific">Chloropicon primus</name>
    <dbReference type="NCBI Taxonomy" id="1764295"/>
    <lineage>
        <taxon>Eukaryota</taxon>
        <taxon>Viridiplantae</taxon>
        <taxon>Chlorophyta</taxon>
        <taxon>Chloropicophyceae</taxon>
        <taxon>Chloropicales</taxon>
        <taxon>Chloropicaceae</taxon>
        <taxon>Chloropicon</taxon>
    </lineage>
</organism>
<evidence type="ECO:0000256" key="1">
    <source>
        <dbReference type="ARBA" id="ARBA00004370"/>
    </source>
</evidence>
<evidence type="ECO:0000313" key="12">
    <source>
        <dbReference type="Proteomes" id="UP000316726"/>
    </source>
</evidence>
<keyword evidence="6" id="KW-0175">Coiled coil</keyword>
<dbReference type="GO" id="GO:0005783">
    <property type="term" value="C:endoplasmic reticulum"/>
    <property type="evidence" value="ECO:0007669"/>
    <property type="project" value="TreeGrafter"/>
</dbReference>
<dbReference type="EMBL" id="CP031043">
    <property type="protein sequence ID" value="QDZ23241.1"/>
    <property type="molecule type" value="Genomic_DNA"/>
</dbReference>
<dbReference type="AlphaFoldDB" id="A0A5B8MS45"/>
<feature type="transmembrane region" description="Helical" evidence="8">
    <location>
        <begin position="100"/>
        <end position="117"/>
    </location>
</feature>
<dbReference type="Pfam" id="PF25669">
    <property type="entry name" value="SMP_MUG190-like"/>
    <property type="match status" value="1"/>
</dbReference>
<dbReference type="SUPFAM" id="SSF50729">
    <property type="entry name" value="PH domain-like"/>
    <property type="match status" value="1"/>
</dbReference>
<dbReference type="SUPFAM" id="SSF49562">
    <property type="entry name" value="C2 domain (Calcium/lipid-binding domain, CaLB)"/>
    <property type="match status" value="1"/>
</dbReference>
<gene>
    <name evidence="11" type="ORF">A3770_10p57590</name>
</gene>
<dbReference type="CDD" id="cd21669">
    <property type="entry name" value="SMP_SF"/>
    <property type="match status" value="1"/>
</dbReference>